<name>A0A8B8GMS8_9HEMI</name>
<dbReference type="PANTHER" id="PTHR13621:SF2">
    <property type="entry name" value="PROLINE-RICH PROTEIN PRCC"/>
    <property type="match status" value="1"/>
</dbReference>
<keyword evidence="2" id="KW-1185">Reference proteome</keyword>
<evidence type="ECO:0000313" key="3">
    <source>
        <dbReference type="RefSeq" id="XP_025424564.1"/>
    </source>
</evidence>
<protein>
    <submittedName>
        <fullName evidence="3">Proline-rich protein PRCC</fullName>
    </submittedName>
</protein>
<reference evidence="3" key="1">
    <citation type="submission" date="2025-08" db="UniProtKB">
        <authorList>
            <consortium name="RefSeq"/>
        </authorList>
    </citation>
    <scope>IDENTIFICATION</scope>
    <source>
        <tissue evidence="3">Whole body</tissue>
    </source>
</reference>
<evidence type="ECO:0000313" key="2">
    <source>
        <dbReference type="Proteomes" id="UP000694846"/>
    </source>
</evidence>
<proteinExistence type="predicted"/>
<accession>A0A8B8GMS8</accession>
<dbReference type="Pfam" id="PF10253">
    <property type="entry name" value="PRCC"/>
    <property type="match status" value="1"/>
</dbReference>
<feature type="region of interest" description="Disordered" evidence="1">
    <location>
        <begin position="1"/>
        <end position="40"/>
    </location>
</feature>
<dbReference type="AlphaFoldDB" id="A0A8B8GMS8"/>
<dbReference type="GO" id="GO:0005634">
    <property type="term" value="C:nucleus"/>
    <property type="evidence" value="ECO:0007669"/>
    <property type="project" value="TreeGrafter"/>
</dbReference>
<evidence type="ECO:0000256" key="1">
    <source>
        <dbReference type="SAM" id="MobiDB-lite"/>
    </source>
</evidence>
<dbReference type="Proteomes" id="UP000694846">
    <property type="component" value="Unplaced"/>
</dbReference>
<gene>
    <name evidence="3" type="primary">LOC112693626</name>
</gene>
<sequence length="366" mass="41559">MSLVAYLDSDCESDEDNKDISEVEKPPSPNNVQEDIKPMGIRPLLRLPQPKSIKSTKTPDNFDLEEEKLVLTSKKPTINCVLEKKEECPLFPTLPKPKVGGKVKILLPSLNEFYDEDDDYQPKRKIIKPSNSGCGLFSMLPDPKNKKTSKVSTTITMVPRATMRKIPPVVKEIPKSQKLEIKDFKSKSTELEEDEVDDDDHEDVDFLGLNKIGEMPDVAPISGFDLPEIKTNTIVVEDDRVYGPVYCPEDGKSDIYEDDETKMTLDSNALKQLGDRDKTCIKQVEVINVNMSQVLEESQQWLQKNLTEEYAESKNVGSDINVTGQSKRKHQITYLAQQAKANELKLKNMWAENRMTRKQTQAKYGF</sequence>
<dbReference type="PANTHER" id="PTHR13621">
    <property type="entry name" value="PROLINE-RICH PROTEIN PRCC"/>
    <property type="match status" value="1"/>
</dbReference>
<organism evidence="2 3">
    <name type="scientific">Sipha flava</name>
    <name type="common">yellow sugarcane aphid</name>
    <dbReference type="NCBI Taxonomy" id="143950"/>
    <lineage>
        <taxon>Eukaryota</taxon>
        <taxon>Metazoa</taxon>
        <taxon>Ecdysozoa</taxon>
        <taxon>Arthropoda</taxon>
        <taxon>Hexapoda</taxon>
        <taxon>Insecta</taxon>
        <taxon>Pterygota</taxon>
        <taxon>Neoptera</taxon>
        <taxon>Paraneoptera</taxon>
        <taxon>Hemiptera</taxon>
        <taxon>Sternorrhyncha</taxon>
        <taxon>Aphidomorpha</taxon>
        <taxon>Aphidoidea</taxon>
        <taxon>Aphididae</taxon>
        <taxon>Sipha</taxon>
    </lineage>
</organism>
<dbReference type="OrthoDB" id="206969at2759"/>
<dbReference type="InterPro" id="IPR018800">
    <property type="entry name" value="PRCC"/>
</dbReference>
<dbReference type="GeneID" id="112693626"/>
<dbReference type="RefSeq" id="XP_025424564.1">
    <property type="nucleotide sequence ID" value="XM_025568779.1"/>
</dbReference>